<dbReference type="Pfam" id="PF12770">
    <property type="entry name" value="CHAT"/>
    <property type="match status" value="1"/>
</dbReference>
<feature type="repeat" description="TPR" evidence="1">
    <location>
        <begin position="215"/>
        <end position="248"/>
    </location>
</feature>
<sequence>MDPLRQVLSMCGPCWIPYRKLGTPRTPMMRSARLPLALCRWGTALAVLLLADGQPSAAAGRPAQHPAPRQQEWIAQPLGERYTQTPAQVWEWIDEANALEAKGANGKAAALWEKVLAWREKAQGPDHADLATGLSNLGLLYVKERAFTRAEPLLARALAIRTRTLGPDHPLTALSLNNLAWLYYNQNNNARAEPLYRRALQVAEKALGPEHPGLALGLINLGLLYNGQGAYTKAEAVYRRALAIREKALGPDHPDTATSLNNLAAVYINQGRYGEAEPLLRRTLAIKQKALGEEHPDTATSLNNLAALQENQGAFARAEPLYQRALAINEKALGPEHPATATSLNNLGLLYRSQGAYTKAEPLLRRALAIREKALGSGHAETAAGLNNLAMLYSDQGAYAKAEPLLRRALAIQEKTLGPTHPVTATGLNNLAVLIDQQGAADRAEPLHRRALAIREQALGPDHPDTAGSLNNLADLYRLQGAHARAEPLFLRALGIYETALGPDHPTTALSVNNLAKGYLSQGAEARAEPLLRRGIGSQSLFLQREAPLLPQARRQEQIKALGNVWEIPFSLVATTPAGASLALFTRLNRHGLLQDIERRQAQLGRGSPAQLSLVGQLTAITARLADVNLSEAQRRTLQQERDRLEQELYRQLPALTPRLVDAAQVAAALPADGVLIEFQRFRPYTARQPEARSWGEARYLAMLLFPDGSTRAVDLGPAAATDPLIQQALAESLARNRPAGPFWARVSQKVLGPLLPQLVGRRQWFISPDGELSRIPFTALPAPTGGLNGATSESAPTLGQQVQLRLLTSGRDLLSLRSPGPGGQRALVLAAPDFGGPGPWQPLPATAAEGRWIAERLGAVLYQGAAATTAVLQEARGPRVLHIASHGFFTTGSGDPLLNSGIVLTGANQRRPSGQATPAAMAGDDGYLTAKEAAQLQLDGTELVVLSACDTASGTLQTGEGVYGLQRALTVAGARSTLLSLWKVDDDATAAFMQRYVALLKQGMGRMEALAAVQQEFRSNPPEPDWADHKFWAAWQLTGDGGPIPGL</sequence>
<name>A0ABX5FCT0_9CHRO</name>
<dbReference type="EMBL" id="PVWP01000002">
    <property type="protein sequence ID" value="PSB38877.1"/>
    <property type="molecule type" value="Genomic_DNA"/>
</dbReference>
<evidence type="ECO:0000313" key="4">
    <source>
        <dbReference type="Proteomes" id="UP000238218"/>
    </source>
</evidence>
<dbReference type="Gene3D" id="1.25.40.10">
    <property type="entry name" value="Tetratricopeptide repeat domain"/>
    <property type="match status" value="3"/>
</dbReference>
<dbReference type="PANTHER" id="PTHR46082">
    <property type="entry name" value="ATP/GTP-BINDING PROTEIN-RELATED"/>
    <property type="match status" value="1"/>
</dbReference>
<dbReference type="SUPFAM" id="SSF48452">
    <property type="entry name" value="TPR-like"/>
    <property type="match status" value="4"/>
</dbReference>
<gene>
    <name evidence="3" type="ORF">C7B81_04855</name>
</gene>
<comment type="caution">
    <text evidence="3">The sequence shown here is derived from an EMBL/GenBank/DDBJ whole genome shotgun (WGS) entry which is preliminary data.</text>
</comment>
<evidence type="ECO:0000256" key="1">
    <source>
        <dbReference type="PROSITE-ProRule" id="PRU00339"/>
    </source>
</evidence>
<dbReference type="InterPro" id="IPR011990">
    <property type="entry name" value="TPR-like_helical_dom_sf"/>
</dbReference>
<feature type="repeat" description="TPR" evidence="1">
    <location>
        <begin position="341"/>
        <end position="374"/>
    </location>
</feature>
<evidence type="ECO:0000313" key="3">
    <source>
        <dbReference type="EMBL" id="PSB38877.1"/>
    </source>
</evidence>
<dbReference type="SMART" id="SM00028">
    <property type="entry name" value="TPR"/>
    <property type="match status" value="9"/>
</dbReference>
<dbReference type="Pfam" id="PF13424">
    <property type="entry name" value="TPR_12"/>
    <property type="match status" value="5"/>
</dbReference>
<evidence type="ECO:0000259" key="2">
    <source>
        <dbReference type="Pfam" id="PF12770"/>
    </source>
</evidence>
<reference evidence="3 4" key="1">
    <citation type="submission" date="2018-02" db="EMBL/GenBank/DDBJ databases">
        <authorList>
            <person name="Moore K."/>
            <person name="Momper L."/>
        </authorList>
    </citation>
    <scope>NUCLEOTIDE SEQUENCE [LARGE SCALE GENOMIC DNA]</scope>
    <source>
        <strain evidence="3 4">CCALA 015</strain>
    </source>
</reference>
<dbReference type="Proteomes" id="UP000238218">
    <property type="component" value="Unassembled WGS sequence"/>
</dbReference>
<accession>A0ABX5FCT0</accession>
<dbReference type="InterPro" id="IPR053137">
    <property type="entry name" value="NLR-like"/>
</dbReference>
<keyword evidence="4" id="KW-1185">Reference proteome</keyword>
<dbReference type="InterPro" id="IPR024983">
    <property type="entry name" value="CHAT_dom"/>
</dbReference>
<keyword evidence="1" id="KW-0802">TPR repeat</keyword>
<protein>
    <submittedName>
        <fullName evidence="3">Kinesin</fullName>
    </submittedName>
</protein>
<dbReference type="PROSITE" id="PS50005">
    <property type="entry name" value="TPR"/>
    <property type="match status" value="3"/>
</dbReference>
<feature type="domain" description="CHAT" evidence="2">
    <location>
        <begin position="748"/>
        <end position="1041"/>
    </location>
</feature>
<dbReference type="InterPro" id="IPR019734">
    <property type="entry name" value="TPR_rpt"/>
</dbReference>
<dbReference type="PRINTS" id="PR00381">
    <property type="entry name" value="KINESINLIGHT"/>
</dbReference>
<dbReference type="PANTHER" id="PTHR46082:SF6">
    <property type="entry name" value="AAA+ ATPASE DOMAIN-CONTAINING PROTEIN-RELATED"/>
    <property type="match status" value="1"/>
</dbReference>
<feature type="repeat" description="TPR" evidence="1">
    <location>
        <begin position="383"/>
        <end position="416"/>
    </location>
</feature>
<organism evidence="3 4">
    <name type="scientific">Aphanothece cf. minutissima CCALA 015</name>
    <dbReference type="NCBI Taxonomy" id="2107695"/>
    <lineage>
        <taxon>Bacteria</taxon>
        <taxon>Bacillati</taxon>
        <taxon>Cyanobacteriota</taxon>
        <taxon>Cyanophyceae</taxon>
        <taxon>Oscillatoriophycideae</taxon>
        <taxon>Chroococcales</taxon>
        <taxon>Aphanothecaceae</taxon>
        <taxon>Aphanothece</taxon>
    </lineage>
</organism>
<reference evidence="3 4" key="2">
    <citation type="submission" date="2018-03" db="EMBL/GenBank/DDBJ databases">
        <title>The ancient ancestry and fast evolution of plastids.</title>
        <authorList>
            <person name="Moore K.R."/>
            <person name="Magnabosco C."/>
            <person name="Momper L."/>
            <person name="Gold D.A."/>
            <person name="Bosak T."/>
            <person name="Fournier G.P."/>
        </authorList>
    </citation>
    <scope>NUCLEOTIDE SEQUENCE [LARGE SCALE GENOMIC DNA]</scope>
    <source>
        <strain evidence="3 4">CCALA 015</strain>
    </source>
</reference>
<proteinExistence type="predicted"/>